<comment type="caution">
    <text evidence="1">The sequence shown here is derived from an EMBL/GenBank/DDBJ whole genome shotgun (WGS) entry which is preliminary data.</text>
</comment>
<gene>
    <name evidence="1" type="ORF">HMPREF2531_04716</name>
</gene>
<reference evidence="1 2" key="1">
    <citation type="submission" date="2016-02" db="EMBL/GenBank/DDBJ databases">
        <authorList>
            <person name="Wen L."/>
            <person name="He K."/>
            <person name="Yang H."/>
        </authorList>
    </citation>
    <scope>NUCLEOTIDE SEQUENCE [LARGE SCALE GENOMIC DNA]</scope>
    <source>
        <strain evidence="1 2">KLE1704</strain>
    </source>
</reference>
<dbReference type="Proteomes" id="UP000070319">
    <property type="component" value="Unassembled WGS sequence"/>
</dbReference>
<dbReference type="AlphaFoldDB" id="A0A139KTZ0"/>
<name>A0A139KTZ0_9BACE</name>
<organism evidence="1">
    <name type="scientific">Bacteroides intestinalis</name>
    <dbReference type="NCBI Taxonomy" id="329854"/>
    <lineage>
        <taxon>Bacteria</taxon>
        <taxon>Pseudomonadati</taxon>
        <taxon>Bacteroidota</taxon>
        <taxon>Bacteroidia</taxon>
        <taxon>Bacteroidales</taxon>
        <taxon>Bacteroidaceae</taxon>
        <taxon>Bacteroides</taxon>
    </lineage>
</organism>
<dbReference type="EMBL" id="LTDF01000165">
    <property type="protein sequence ID" value="KXT42647.1"/>
    <property type="molecule type" value="Genomic_DNA"/>
</dbReference>
<proteinExistence type="predicted"/>
<evidence type="ECO:0000313" key="2">
    <source>
        <dbReference type="Proteomes" id="UP000070319"/>
    </source>
</evidence>
<dbReference type="PATRIC" id="fig|329854.7.peg.4788"/>
<protein>
    <submittedName>
        <fullName evidence="1">Uncharacterized protein</fullName>
    </submittedName>
</protein>
<accession>A0A139KTZ0</accession>
<sequence length="40" mass="4411">MYGASTVQIRFGYDADMILIQSVHGIGVVTVFRDCISFLS</sequence>
<evidence type="ECO:0000313" key="1">
    <source>
        <dbReference type="EMBL" id="KXT42647.1"/>
    </source>
</evidence>